<comment type="caution">
    <text evidence="1">The sequence shown here is derived from an EMBL/GenBank/DDBJ whole genome shotgun (WGS) entry which is preliminary data.</text>
</comment>
<dbReference type="EMBL" id="CM056744">
    <property type="protein sequence ID" value="KAJ8666722.1"/>
    <property type="molecule type" value="Genomic_DNA"/>
</dbReference>
<keyword evidence="2" id="KW-1185">Reference proteome</keyword>
<reference evidence="1" key="1">
    <citation type="submission" date="2023-04" db="EMBL/GenBank/DDBJ databases">
        <title>A chromosome-level genome assembly of the parasitoid wasp Eretmocerus hayati.</title>
        <authorList>
            <person name="Zhong Y."/>
            <person name="Liu S."/>
            <person name="Liu Y."/>
        </authorList>
    </citation>
    <scope>NUCLEOTIDE SEQUENCE</scope>
    <source>
        <strain evidence="1">ZJU_SS_LIU_2023</strain>
    </source>
</reference>
<sequence>MLIELTVIQSDDVAVGQKLCRDCKTVTIPEYLRNYHENSENQTNSKSQNILSRVDDLLMDSSHLSAGYSEDLRVQNAREAIKIVSNTLNVLDNVDGRLSRERYVNETFDQITDSLTEKMKILNSEFEGSSTLPEEARAYREIIQQLKDKLSTCGNSRQRYLLLTVLPRTCDAYRIQQVMGVSQATAKRAKELMENQGILCLVPSKSGRVLDPRVLQMIEDTYLSDDMSRIQPGKNNYVSISSTETKLKSALGTLTRKLSEVMEAILDSLPNLLKHDFIAKEQSRFVKGRKKSLGLGEVLAGGDFAGNYSLPIQDATQDHHWNNDQVTIHPWRDSGVAGEWHFFATSHGKGPCDGVGGAFKRTATKASLQRPLNDQITTAEELLAWAQTLDTSMNIIFVPKEEIIQKEVFLNERNEGVKTIEGTSGYHSFEPLSEEKRRVRIYSSSQDYKDATIKREQNK</sequence>
<name>A0ACC2N6D6_9HYME</name>
<proteinExistence type="predicted"/>
<accession>A0ACC2N6D6</accession>
<organism evidence="1 2">
    <name type="scientific">Eretmocerus hayati</name>
    <dbReference type="NCBI Taxonomy" id="131215"/>
    <lineage>
        <taxon>Eukaryota</taxon>
        <taxon>Metazoa</taxon>
        <taxon>Ecdysozoa</taxon>
        <taxon>Arthropoda</taxon>
        <taxon>Hexapoda</taxon>
        <taxon>Insecta</taxon>
        <taxon>Pterygota</taxon>
        <taxon>Neoptera</taxon>
        <taxon>Endopterygota</taxon>
        <taxon>Hymenoptera</taxon>
        <taxon>Apocrita</taxon>
        <taxon>Proctotrupomorpha</taxon>
        <taxon>Chalcidoidea</taxon>
        <taxon>Aphelinidae</taxon>
        <taxon>Aphelininae</taxon>
        <taxon>Eretmocerus</taxon>
    </lineage>
</organism>
<dbReference type="Proteomes" id="UP001239111">
    <property type="component" value="Chromosome 4"/>
</dbReference>
<evidence type="ECO:0000313" key="1">
    <source>
        <dbReference type="EMBL" id="KAJ8666722.1"/>
    </source>
</evidence>
<protein>
    <submittedName>
        <fullName evidence="1">Uncharacterized protein</fullName>
    </submittedName>
</protein>
<gene>
    <name evidence="1" type="ORF">QAD02_008384</name>
</gene>
<evidence type="ECO:0000313" key="2">
    <source>
        <dbReference type="Proteomes" id="UP001239111"/>
    </source>
</evidence>